<gene>
    <name evidence="2" type="ORF">ACFOM9_01210</name>
</gene>
<feature type="transmembrane region" description="Helical" evidence="1">
    <location>
        <begin position="208"/>
        <end position="225"/>
    </location>
</feature>
<feature type="transmembrane region" description="Helical" evidence="1">
    <location>
        <begin position="246"/>
        <end position="262"/>
    </location>
</feature>
<proteinExistence type="predicted"/>
<protein>
    <recommendedName>
        <fullName evidence="4">Glycosyltransferase RgtA/B/C/D-like domain-containing protein</fullName>
    </recommendedName>
</protein>
<evidence type="ECO:0000313" key="2">
    <source>
        <dbReference type="EMBL" id="MFC3658694.1"/>
    </source>
</evidence>
<evidence type="ECO:0008006" key="4">
    <source>
        <dbReference type="Google" id="ProtNLM"/>
    </source>
</evidence>
<feature type="transmembrane region" description="Helical" evidence="1">
    <location>
        <begin position="326"/>
        <end position="348"/>
    </location>
</feature>
<feature type="transmembrane region" description="Helical" evidence="1">
    <location>
        <begin position="144"/>
        <end position="161"/>
    </location>
</feature>
<comment type="caution">
    <text evidence="2">The sequence shown here is derived from an EMBL/GenBank/DDBJ whole genome shotgun (WGS) entry which is preliminary data.</text>
</comment>
<evidence type="ECO:0000313" key="3">
    <source>
        <dbReference type="Proteomes" id="UP001595724"/>
    </source>
</evidence>
<sequence length="563" mass="59476">MAPPPDDARRHLVPLARALALFYLLAGVAAMWWLAPRVPYADGWRLLGHFLQAPFPQDILAPDNGHHEVLPNAVRVIELHAFAAQQWLQVVVGIALALTTVLVFWRGIRGLAAAPARSAALLAVVLGVFWLGNIRALAHGNESVHAYCVTLFLAIGLHVLSRERGGRDGVVDAALAAACGLAAAFSFGSGIACFAGFAAVLALRRAPWPQWIALAAGLLLALVLLHFDGGSGALPALAPLRQGETLLRWLAGPFVYAAWPLLDTQLAAQVPVTAARVPAQAIAHAYEGAFGPVLLARWPHLLFGLAGLAWLAVLAWRAWRDRASAAMAGIGLAGIGLACFAAAVGAMIALVRIDYFSVHPGQLLAPRYVVWSSLFWAGLLLATAAQARRPARALALVVLVAITLLPSQLWMAKLGGGMQAVAGQTGLAAAVGVVEPSLPLGETVPEELAAALPSARAARVAVFAWPETQWLGHRPEADAMHPLDARDVEVAVVDNRLDPGARGRRVRFVLDDAPGERVLLLDGDGMVRGLAMRDRERGCWIGWMRGPGVADGIAPRVAATAGR</sequence>
<keyword evidence="1" id="KW-1133">Transmembrane helix</keyword>
<feature type="transmembrane region" description="Helical" evidence="1">
    <location>
        <begin position="12"/>
        <end position="35"/>
    </location>
</feature>
<dbReference type="EMBL" id="JBHRYF010000001">
    <property type="protein sequence ID" value="MFC3658694.1"/>
    <property type="molecule type" value="Genomic_DNA"/>
</dbReference>
<feature type="transmembrane region" description="Helical" evidence="1">
    <location>
        <begin position="87"/>
        <end position="107"/>
    </location>
</feature>
<feature type="transmembrane region" description="Helical" evidence="1">
    <location>
        <begin position="119"/>
        <end position="138"/>
    </location>
</feature>
<feature type="transmembrane region" description="Helical" evidence="1">
    <location>
        <begin position="368"/>
        <end position="386"/>
    </location>
</feature>
<name>A0ABV7UPX3_9GAMM</name>
<feature type="transmembrane region" description="Helical" evidence="1">
    <location>
        <begin position="173"/>
        <end position="202"/>
    </location>
</feature>
<organism evidence="2 3">
    <name type="scientific">Luteimonas notoginsengisoli</name>
    <dbReference type="NCBI Taxonomy" id="1578200"/>
    <lineage>
        <taxon>Bacteria</taxon>
        <taxon>Pseudomonadati</taxon>
        <taxon>Pseudomonadota</taxon>
        <taxon>Gammaproteobacteria</taxon>
        <taxon>Lysobacterales</taxon>
        <taxon>Lysobacteraceae</taxon>
        <taxon>Luteimonas</taxon>
    </lineage>
</organism>
<dbReference type="Proteomes" id="UP001595724">
    <property type="component" value="Unassembled WGS sequence"/>
</dbReference>
<keyword evidence="1" id="KW-0812">Transmembrane</keyword>
<feature type="transmembrane region" description="Helical" evidence="1">
    <location>
        <begin position="301"/>
        <end position="319"/>
    </location>
</feature>
<reference evidence="3" key="1">
    <citation type="journal article" date="2019" name="Int. J. Syst. Evol. Microbiol.">
        <title>The Global Catalogue of Microorganisms (GCM) 10K type strain sequencing project: providing services to taxonomists for standard genome sequencing and annotation.</title>
        <authorList>
            <consortium name="The Broad Institute Genomics Platform"/>
            <consortium name="The Broad Institute Genome Sequencing Center for Infectious Disease"/>
            <person name="Wu L."/>
            <person name="Ma J."/>
        </authorList>
    </citation>
    <scope>NUCLEOTIDE SEQUENCE [LARGE SCALE GENOMIC DNA]</scope>
    <source>
        <strain evidence="3">KCTC 42211</strain>
    </source>
</reference>
<keyword evidence="1" id="KW-0472">Membrane</keyword>
<evidence type="ECO:0000256" key="1">
    <source>
        <dbReference type="SAM" id="Phobius"/>
    </source>
</evidence>
<keyword evidence="3" id="KW-1185">Reference proteome</keyword>
<feature type="transmembrane region" description="Helical" evidence="1">
    <location>
        <begin position="393"/>
        <end position="411"/>
    </location>
</feature>
<accession>A0ABV7UPX3</accession>
<dbReference type="RefSeq" id="WP_386705401.1">
    <property type="nucleotide sequence ID" value="NZ_JBHRYF010000001.1"/>
</dbReference>